<evidence type="ECO:0000256" key="1">
    <source>
        <dbReference type="SAM" id="MobiDB-lite"/>
    </source>
</evidence>
<dbReference type="InterPro" id="IPR006076">
    <property type="entry name" value="FAD-dep_OxRdtase"/>
</dbReference>
<accession>A0A167Q817</accession>
<dbReference type="AlphaFoldDB" id="A0A167Q817"/>
<proteinExistence type="predicted"/>
<evidence type="ECO:0000259" key="2">
    <source>
        <dbReference type="Pfam" id="PF01266"/>
    </source>
</evidence>
<dbReference type="EMBL" id="AZHD01000014">
    <property type="protein sequence ID" value="OAA57389.1"/>
    <property type="molecule type" value="Genomic_DNA"/>
</dbReference>
<feature type="region of interest" description="Disordered" evidence="1">
    <location>
        <begin position="286"/>
        <end position="306"/>
    </location>
</feature>
<dbReference type="OrthoDB" id="429143at2759"/>
<gene>
    <name evidence="3" type="ORF">SPI_07048</name>
</gene>
<comment type="caution">
    <text evidence="3">The sequence shown here is derived from an EMBL/GenBank/DDBJ whole genome shotgun (WGS) entry which is preliminary data.</text>
</comment>
<dbReference type="InterPro" id="IPR036188">
    <property type="entry name" value="FAD/NAD-bd_sf"/>
</dbReference>
<dbReference type="PANTHER" id="PTHR13847">
    <property type="entry name" value="SARCOSINE DEHYDROGENASE-RELATED"/>
    <property type="match status" value="1"/>
</dbReference>
<dbReference type="STRING" id="1081102.A0A167Q817"/>
<organism evidence="3 4">
    <name type="scientific">Niveomyces insectorum RCEF 264</name>
    <dbReference type="NCBI Taxonomy" id="1081102"/>
    <lineage>
        <taxon>Eukaryota</taxon>
        <taxon>Fungi</taxon>
        <taxon>Dikarya</taxon>
        <taxon>Ascomycota</taxon>
        <taxon>Pezizomycotina</taxon>
        <taxon>Sordariomycetes</taxon>
        <taxon>Hypocreomycetidae</taxon>
        <taxon>Hypocreales</taxon>
        <taxon>Cordycipitaceae</taxon>
        <taxon>Niveomyces</taxon>
    </lineage>
</organism>
<dbReference type="GO" id="GO:0005737">
    <property type="term" value="C:cytoplasm"/>
    <property type="evidence" value="ECO:0007669"/>
    <property type="project" value="TreeGrafter"/>
</dbReference>
<feature type="domain" description="FAD dependent oxidoreductase" evidence="2">
    <location>
        <begin position="35"/>
        <end position="433"/>
    </location>
</feature>
<dbReference type="PANTHER" id="PTHR13847:SF279">
    <property type="entry name" value="FAD DEPENDENT OXIDOREDUCTASE DOMAIN-CONTAINING PROTEIN-RELATED"/>
    <property type="match status" value="1"/>
</dbReference>
<dbReference type="Gene3D" id="3.30.9.10">
    <property type="entry name" value="D-Amino Acid Oxidase, subunit A, domain 2"/>
    <property type="match status" value="1"/>
</dbReference>
<dbReference type="SUPFAM" id="SSF51905">
    <property type="entry name" value="FAD/NAD(P)-binding domain"/>
    <property type="match status" value="1"/>
</dbReference>
<name>A0A167Q817_9HYPO</name>
<evidence type="ECO:0000313" key="4">
    <source>
        <dbReference type="Proteomes" id="UP000076874"/>
    </source>
</evidence>
<evidence type="ECO:0000313" key="3">
    <source>
        <dbReference type="EMBL" id="OAA57389.1"/>
    </source>
</evidence>
<reference evidence="3 4" key="1">
    <citation type="journal article" date="2016" name="Genome Biol. Evol.">
        <title>Divergent and convergent evolution of fungal pathogenicity.</title>
        <authorList>
            <person name="Shang Y."/>
            <person name="Xiao G."/>
            <person name="Zheng P."/>
            <person name="Cen K."/>
            <person name="Zhan S."/>
            <person name="Wang C."/>
        </authorList>
    </citation>
    <scope>NUCLEOTIDE SEQUENCE [LARGE SCALE GENOMIC DNA]</scope>
    <source>
        <strain evidence="3 4">RCEF 264</strain>
    </source>
</reference>
<dbReference type="Pfam" id="PF01266">
    <property type="entry name" value="DAO"/>
    <property type="match status" value="1"/>
</dbReference>
<dbReference type="Proteomes" id="UP000076874">
    <property type="component" value="Unassembled WGS sequence"/>
</dbReference>
<protein>
    <submittedName>
        <fullName evidence="3">FAD dependent oxidoreductase</fullName>
    </submittedName>
</protein>
<dbReference type="Gene3D" id="3.50.50.60">
    <property type="entry name" value="FAD/NAD(P)-binding domain"/>
    <property type="match status" value="1"/>
</dbReference>
<keyword evidence="4" id="KW-1185">Reference proteome</keyword>
<sequence>MSKLPVPNSTTSFWRAEPLPLDNHRSTPDLPAEVDIAVVGAGYAGASTVYHILQYCKEHAVPIPKIVILEARQACSGATGRNGGQLKPDPFNRPASIAAKYGMAAAAECASFEAAHVPAIKRVVEENNIDCDFVLTRCCDVSMTDAGYARMKAGADQLRKGGVAPVVGDLFTARGAQAEQLSGVRGAKGCFTYTAGHLFPYKLIHGLLALALAQGGGRVNLQTNTPVTAASRAPDAAGWLTLATTPERGTVRARTVVYATNAYTASLLPEYKDRIVPVRGICSHIAPPPSSSSSPGQPPASPPRPPSLSMSYMLRWSPTAYEYLIPRLDGSIVVGGARSEYLSDLGCWYDNVGDDALIGAAAHYFDGYMQRNFTAWEKTPIGATKVWTGIMGYASDNLPHIGAVPGRSNQFILAGFSGHGMPQVFLSAKGVAAMVMGGVSFAESGVPRLYETTQTRLDSTINVPLEMWRASLSQPAARL</sequence>